<feature type="region of interest" description="Disordered" evidence="1">
    <location>
        <begin position="493"/>
        <end position="519"/>
    </location>
</feature>
<feature type="compositionally biased region" description="Polar residues" evidence="1">
    <location>
        <begin position="1"/>
        <end position="36"/>
    </location>
</feature>
<dbReference type="GO" id="GO:0010971">
    <property type="term" value="P:positive regulation of G2/M transition of mitotic cell cycle"/>
    <property type="evidence" value="ECO:0007669"/>
    <property type="project" value="TreeGrafter"/>
</dbReference>
<sequence>MAATTTHVPKCQQQYTSNDSHTMTERSLPSEMTSSPPVAAYSTAGNEPENDGVTKKSDSGVYFAMMLSEYLDKKAMEDQGETTTIKANSSSDSSDTTTAATTATTTTVEPTTVISANDNVGRLGQQHNHIPHSHPKDESYAEAQVKQVMANLPNVIWVPAHKHPQIAPSEFVNWIQVHGETPAMKQSKVRRQKSKLSRSISYNDASNENEKDSNTSTSTTSSSSSSGEDSPTSPKDYELPPIQGKDGFAFDRHPTEIDSSPILAPPTHHRTLLRRSAVSARRTASESNADRRRSRRAQQQSRHAVDTSDRMGHVPTEAVNLHDHPVSMSEWIDLGNASLESPESQHGILSRVHDAESQLLKFMDDDDVDKKVDKATTTAVIPEEPAESDSSYPTLTNDDATCTETSTLDNKRMTLRRSASDLIPQKSEKKMSWIGALLNGDKKKRRSLRRINNEKHKDSLQLTRVSSMGAVSAAASNKKRGLAAFISRSLSKSSSATGRKESKKTKKESIPPTPSTATSSVTTVASKHFIHSYRLPIHVERAIYRLSHMKLANPRRPLHQQVVISNFMFWYLSIINPQATQPNNNNNNTQCIQEEEEATSFRTPSSNHRFHKPIINKKYERRPSMSSATGSSDEEDNVPLSFYRK</sequence>
<feature type="region of interest" description="Disordered" evidence="1">
    <location>
        <begin position="1"/>
        <end position="58"/>
    </location>
</feature>
<accession>A0A077WHV4</accession>
<dbReference type="InterPro" id="IPR013941">
    <property type="entry name" value="ZDS1_C"/>
</dbReference>
<dbReference type="GO" id="GO:0005737">
    <property type="term" value="C:cytoplasm"/>
    <property type="evidence" value="ECO:0007669"/>
    <property type="project" value="TreeGrafter"/>
</dbReference>
<dbReference type="PANTHER" id="PTHR28089:SF1">
    <property type="entry name" value="PROTEIN ZDS1-RELATED"/>
    <property type="match status" value="1"/>
</dbReference>
<feature type="compositionally biased region" description="Low complexity" evidence="1">
    <location>
        <begin position="214"/>
        <end position="234"/>
    </location>
</feature>
<feature type="region of interest" description="Disordered" evidence="1">
    <location>
        <begin position="595"/>
        <end position="645"/>
    </location>
</feature>
<dbReference type="PANTHER" id="PTHR28089">
    <property type="entry name" value="PROTEIN ZDS1-RELATED"/>
    <property type="match status" value="1"/>
</dbReference>
<dbReference type="GO" id="GO:0030010">
    <property type="term" value="P:establishment of cell polarity"/>
    <property type="evidence" value="ECO:0007669"/>
    <property type="project" value="TreeGrafter"/>
</dbReference>
<feature type="compositionally biased region" description="Low complexity" evidence="1">
    <location>
        <begin position="274"/>
        <end position="287"/>
    </location>
</feature>
<evidence type="ECO:0000313" key="3">
    <source>
        <dbReference type="EMBL" id="CDS06583.1"/>
    </source>
</evidence>
<feature type="region of interest" description="Disordered" evidence="1">
    <location>
        <begin position="81"/>
        <end position="111"/>
    </location>
</feature>
<dbReference type="EMBL" id="LK023321">
    <property type="protein sequence ID" value="CDS06583.1"/>
    <property type="molecule type" value="Genomic_DNA"/>
</dbReference>
<name>A0A077WHV4_9FUNG</name>
<protein>
    <recommendedName>
        <fullName evidence="2">Protein Zds1 C-terminal domain-containing protein</fullName>
    </recommendedName>
</protein>
<gene>
    <name evidence="3" type="ORF">LRAMOSA09111</name>
</gene>
<organism evidence="3">
    <name type="scientific">Lichtheimia ramosa</name>
    <dbReference type="NCBI Taxonomy" id="688394"/>
    <lineage>
        <taxon>Eukaryota</taxon>
        <taxon>Fungi</taxon>
        <taxon>Fungi incertae sedis</taxon>
        <taxon>Mucoromycota</taxon>
        <taxon>Mucoromycotina</taxon>
        <taxon>Mucoromycetes</taxon>
        <taxon>Mucorales</taxon>
        <taxon>Lichtheimiaceae</taxon>
        <taxon>Lichtheimia</taxon>
    </lineage>
</organism>
<reference evidence="3" key="1">
    <citation type="journal article" date="2014" name="Genome Announc.">
        <title>De novo whole-genome sequence and genome annotation of Lichtheimia ramosa.</title>
        <authorList>
            <person name="Linde J."/>
            <person name="Schwartze V."/>
            <person name="Binder U."/>
            <person name="Lass-Florl C."/>
            <person name="Voigt K."/>
            <person name="Horn F."/>
        </authorList>
    </citation>
    <scope>NUCLEOTIDE SEQUENCE</scope>
    <source>
        <strain evidence="3">JMRC FSU:6197</strain>
    </source>
</reference>
<feature type="compositionally biased region" description="Low complexity" evidence="1">
    <location>
        <begin position="83"/>
        <end position="111"/>
    </location>
</feature>
<evidence type="ECO:0000256" key="1">
    <source>
        <dbReference type="SAM" id="MobiDB-lite"/>
    </source>
</evidence>
<dbReference type="InterPro" id="IPR040206">
    <property type="entry name" value="Zds1/2"/>
</dbReference>
<feature type="compositionally biased region" description="Basic residues" evidence="1">
    <location>
        <begin position="187"/>
        <end position="196"/>
    </location>
</feature>
<dbReference type="Pfam" id="PF08632">
    <property type="entry name" value="Zds_C"/>
    <property type="match status" value="1"/>
</dbReference>
<proteinExistence type="predicted"/>
<dbReference type="OrthoDB" id="5589766at2759"/>
<feature type="region of interest" description="Disordered" evidence="1">
    <location>
        <begin position="183"/>
        <end position="313"/>
    </location>
</feature>
<dbReference type="SMART" id="SM01327">
    <property type="entry name" value="Zds_C"/>
    <property type="match status" value="1"/>
</dbReference>
<feature type="compositionally biased region" description="Polar residues" evidence="1">
    <location>
        <begin position="388"/>
        <end position="402"/>
    </location>
</feature>
<dbReference type="AlphaFoldDB" id="A0A077WHV4"/>
<feature type="domain" description="Protein Zds1 C-terminal" evidence="2">
    <location>
        <begin position="524"/>
        <end position="576"/>
    </location>
</feature>
<feature type="compositionally biased region" description="Basic and acidic residues" evidence="1">
    <location>
        <begin position="303"/>
        <end position="312"/>
    </location>
</feature>
<evidence type="ECO:0000259" key="2">
    <source>
        <dbReference type="SMART" id="SM01327"/>
    </source>
</evidence>
<feature type="region of interest" description="Disordered" evidence="1">
    <location>
        <begin position="383"/>
        <end position="402"/>
    </location>
</feature>